<dbReference type="eggNOG" id="COG1015">
    <property type="taxonomic scope" value="Bacteria"/>
</dbReference>
<dbReference type="KEGG" id="nth:Nther_1667"/>
<reference evidence="9 10" key="1">
    <citation type="submission" date="2008-04" db="EMBL/GenBank/DDBJ databases">
        <title>Complete sequence of chromosome of Natranaerobius thermophilus JW/NM-WN-LF.</title>
        <authorList>
            <consortium name="US DOE Joint Genome Institute"/>
            <person name="Copeland A."/>
            <person name="Lucas S."/>
            <person name="Lapidus A."/>
            <person name="Glavina del Rio T."/>
            <person name="Dalin E."/>
            <person name="Tice H."/>
            <person name="Bruce D."/>
            <person name="Goodwin L."/>
            <person name="Pitluck S."/>
            <person name="Chertkov O."/>
            <person name="Brettin T."/>
            <person name="Detter J.C."/>
            <person name="Han C."/>
            <person name="Kuske C.R."/>
            <person name="Schmutz J."/>
            <person name="Larimer F."/>
            <person name="Land M."/>
            <person name="Hauser L."/>
            <person name="Kyrpides N."/>
            <person name="Lykidis A."/>
            <person name="Mesbah N.M."/>
            <person name="Wiegel J."/>
        </authorList>
    </citation>
    <scope>NUCLEOTIDE SEQUENCE [LARGE SCALE GENOMIC DNA]</scope>
    <source>
        <strain evidence="10">ATCC BAA-1301 / DSM 18059 / JW/NM-WN-LF</strain>
    </source>
</reference>
<dbReference type="GO" id="GO:0009117">
    <property type="term" value="P:nucleotide metabolic process"/>
    <property type="evidence" value="ECO:0007669"/>
    <property type="project" value="UniProtKB-UniRule"/>
</dbReference>
<evidence type="ECO:0000256" key="5">
    <source>
        <dbReference type="ARBA" id="ARBA00023235"/>
    </source>
</evidence>
<comment type="subcellular location">
    <subcellularLocation>
        <location evidence="6">Cytoplasm</location>
    </subcellularLocation>
</comment>
<name>B2A4Z9_NATTJ</name>
<evidence type="ECO:0000259" key="8">
    <source>
        <dbReference type="Pfam" id="PF01676"/>
    </source>
</evidence>
<comment type="catalytic activity">
    <reaction evidence="6">
        <text>alpha-D-ribose 1-phosphate = D-ribose 5-phosphate</text>
        <dbReference type="Rhea" id="RHEA:18793"/>
        <dbReference type="ChEBI" id="CHEBI:57720"/>
        <dbReference type="ChEBI" id="CHEBI:78346"/>
        <dbReference type="EC" id="5.4.2.7"/>
    </reaction>
</comment>
<dbReference type="HAMAP" id="MF_00740">
    <property type="entry name" value="Phosphopentomut"/>
    <property type="match status" value="1"/>
</dbReference>
<dbReference type="Gene3D" id="3.40.720.10">
    <property type="entry name" value="Alkaline Phosphatase, subunit A"/>
    <property type="match status" value="1"/>
</dbReference>
<dbReference type="PIRSF" id="PIRSF001491">
    <property type="entry name" value="Ppentomutase"/>
    <property type="match status" value="1"/>
</dbReference>
<keyword evidence="5 6" id="KW-0413">Isomerase</keyword>
<dbReference type="InterPro" id="IPR010045">
    <property type="entry name" value="DeoB"/>
</dbReference>
<comment type="function">
    <text evidence="6">Isomerase that catalyzes the conversion of deoxy-ribose 1-phosphate (dRib-1-P) and ribose 1-phosphate (Rib-1-P) to deoxy-ribose 5-phosphate (dRib-5-P) and ribose 5-phosphate (Rib-5-P), respectively.</text>
</comment>
<gene>
    <name evidence="6" type="primary">deoB</name>
    <name evidence="9" type="ordered locus">Nther_1667</name>
</gene>
<comment type="similarity">
    <text evidence="1 6">Belongs to the phosphopentomutase family.</text>
</comment>
<dbReference type="InterPro" id="IPR024052">
    <property type="entry name" value="Phosphopentomutase_DeoB_cap_sf"/>
</dbReference>
<protein>
    <recommendedName>
        <fullName evidence="6 7">Phosphopentomutase</fullName>
        <ecNumber evidence="6 7">5.4.2.7</ecNumber>
    </recommendedName>
    <alternativeName>
        <fullName evidence="6">Phosphodeoxyribomutase</fullName>
    </alternativeName>
</protein>
<sequence>MQVNRVIVLVLDSLGIGALPDASKYGDEGSNTLKHIADNVSGFYLPNLHNLGLGNIVNFKGLEALEDPLGYYGKMMEQSPGKDTTTGHWELAGNVLDRPFPVYPEGFPSELIEQFENQIGKKTLGNYPASGTAIIKELGKEHEDTGYPIVYTSADSVFQIAAHEEIIPPQKLYDICEIARELLTGEHGVGRVIARPFVGKFPDYTRTENRRDFSLAPPEGNMLDLIKEQGYDVVGIGKVKDIYANKGLTETYPTKSNADGIDKTTELLNENNQGLIMTNLVDFDMLYGHRNDPEGYYKALFEFDNSLPNILASLNDDDILIITADHGCDPLHPGTDHTREYVPILIYNHKLENPTSIGTRSSFADMGQTITDLLNVGATAHGSSFKDQLNFR</sequence>
<dbReference type="Gene3D" id="3.30.70.1250">
    <property type="entry name" value="Phosphopentomutase"/>
    <property type="match status" value="1"/>
</dbReference>
<keyword evidence="2 6" id="KW-0963">Cytoplasm</keyword>
<comment type="catalytic activity">
    <reaction evidence="6">
        <text>2-deoxy-alpha-D-ribose 1-phosphate = 2-deoxy-D-ribose 5-phosphate</text>
        <dbReference type="Rhea" id="RHEA:27658"/>
        <dbReference type="ChEBI" id="CHEBI:57259"/>
        <dbReference type="ChEBI" id="CHEBI:62877"/>
        <dbReference type="EC" id="5.4.2.7"/>
    </reaction>
</comment>
<keyword evidence="4 6" id="KW-0464">Manganese</keyword>
<dbReference type="CDD" id="cd16009">
    <property type="entry name" value="PPM"/>
    <property type="match status" value="1"/>
</dbReference>
<feature type="binding site" evidence="6">
    <location>
        <position position="337"/>
    </location>
    <ligand>
        <name>Mn(2+)</name>
        <dbReference type="ChEBI" id="CHEBI:29035"/>
        <label>2</label>
    </ligand>
</feature>
<evidence type="ECO:0000256" key="1">
    <source>
        <dbReference type="ARBA" id="ARBA00010373"/>
    </source>
</evidence>
<evidence type="ECO:0000256" key="4">
    <source>
        <dbReference type="ARBA" id="ARBA00023211"/>
    </source>
</evidence>
<dbReference type="InParanoid" id="B2A4Z9"/>
<dbReference type="SUPFAM" id="SSF143856">
    <property type="entry name" value="DeoB insert domain-like"/>
    <property type="match status" value="1"/>
</dbReference>
<feature type="binding site" evidence="6">
    <location>
        <position position="289"/>
    </location>
    <ligand>
        <name>Mn(2+)</name>
        <dbReference type="ChEBI" id="CHEBI:29035"/>
        <label>2</label>
    </ligand>
</feature>
<dbReference type="EMBL" id="CP001034">
    <property type="protein sequence ID" value="ACB85241.1"/>
    <property type="molecule type" value="Genomic_DNA"/>
</dbReference>
<dbReference type="PANTHER" id="PTHR21110:SF0">
    <property type="entry name" value="PHOSPHOPENTOMUTASE"/>
    <property type="match status" value="1"/>
</dbReference>
<feature type="binding site" evidence="6">
    <location>
        <position position="326"/>
    </location>
    <ligand>
        <name>Mn(2+)</name>
        <dbReference type="ChEBI" id="CHEBI:29035"/>
        <label>1</label>
    </ligand>
</feature>
<dbReference type="GO" id="GO:0006015">
    <property type="term" value="P:5-phosphoribose 1-diphosphate biosynthetic process"/>
    <property type="evidence" value="ECO:0007669"/>
    <property type="project" value="UniProtKB-UniPathway"/>
</dbReference>
<dbReference type="Proteomes" id="UP000001683">
    <property type="component" value="Chromosome"/>
</dbReference>
<dbReference type="STRING" id="457570.Nther_1667"/>
<dbReference type="HOGENOM" id="CLU_053861_0_0_9"/>
<feature type="binding site" evidence="6">
    <location>
        <position position="284"/>
    </location>
    <ligand>
        <name>Mn(2+)</name>
        <dbReference type="ChEBI" id="CHEBI:29035"/>
        <label>2</label>
    </ligand>
</feature>
<dbReference type="EC" id="5.4.2.7" evidence="6 7"/>
<dbReference type="FunFam" id="3.30.70.1250:FF:000001">
    <property type="entry name" value="Phosphopentomutase"/>
    <property type="match status" value="1"/>
</dbReference>
<dbReference type="InterPro" id="IPR006124">
    <property type="entry name" value="Metalloenzyme"/>
</dbReference>
<dbReference type="AlphaFoldDB" id="B2A4Z9"/>
<dbReference type="InterPro" id="IPR017850">
    <property type="entry name" value="Alkaline_phosphatase_core_sf"/>
</dbReference>
<keyword evidence="10" id="KW-1185">Reference proteome</keyword>
<dbReference type="GO" id="GO:0008973">
    <property type="term" value="F:phosphopentomutase activity"/>
    <property type="evidence" value="ECO:0007669"/>
    <property type="project" value="UniProtKB-UniRule"/>
</dbReference>
<evidence type="ECO:0000256" key="7">
    <source>
        <dbReference type="NCBIfam" id="TIGR01696"/>
    </source>
</evidence>
<dbReference type="GO" id="GO:0030145">
    <property type="term" value="F:manganese ion binding"/>
    <property type="evidence" value="ECO:0007669"/>
    <property type="project" value="UniProtKB-UniRule"/>
</dbReference>
<comment type="pathway">
    <text evidence="6">Carbohydrate degradation; 2-deoxy-D-ribose 1-phosphate degradation; D-glyceraldehyde 3-phosphate and acetaldehyde from 2-deoxy-alpha-D-ribose 1-phosphate: step 1/2.</text>
</comment>
<feature type="binding site" evidence="6">
    <location>
        <position position="12"/>
    </location>
    <ligand>
        <name>Mn(2+)</name>
        <dbReference type="ChEBI" id="CHEBI:29035"/>
        <label>1</label>
    </ligand>
</feature>
<comment type="cofactor">
    <cofactor evidence="6">
        <name>Mn(2+)</name>
        <dbReference type="ChEBI" id="CHEBI:29035"/>
    </cofactor>
    <text evidence="6">Binds 2 manganese ions.</text>
</comment>
<dbReference type="GO" id="GO:0005829">
    <property type="term" value="C:cytosol"/>
    <property type="evidence" value="ECO:0007669"/>
    <property type="project" value="TreeGrafter"/>
</dbReference>
<dbReference type="RefSeq" id="WP_012448109.1">
    <property type="nucleotide sequence ID" value="NC_010718.1"/>
</dbReference>
<dbReference type="Pfam" id="PF01676">
    <property type="entry name" value="Metalloenzyme"/>
    <property type="match status" value="1"/>
</dbReference>
<dbReference type="GO" id="GO:0000287">
    <property type="term" value="F:magnesium ion binding"/>
    <property type="evidence" value="ECO:0007669"/>
    <property type="project" value="UniProtKB-UniRule"/>
</dbReference>
<proteinExistence type="inferred from homology"/>
<reference evidence="9 10" key="2">
    <citation type="journal article" date="2011" name="J. Bacteriol.">
        <title>Complete genome sequence of the anaerobic, halophilic alkalithermophile Natranaerobius thermophilus JW/NM-WN-LF.</title>
        <authorList>
            <person name="Zhao B."/>
            <person name="Mesbah N.M."/>
            <person name="Dalin E."/>
            <person name="Goodwin L."/>
            <person name="Nolan M."/>
            <person name="Pitluck S."/>
            <person name="Chertkov O."/>
            <person name="Brettin T.S."/>
            <person name="Han J."/>
            <person name="Larimer F.W."/>
            <person name="Land M.L."/>
            <person name="Hauser L."/>
            <person name="Kyrpides N."/>
            <person name="Wiegel J."/>
        </authorList>
    </citation>
    <scope>NUCLEOTIDE SEQUENCE [LARGE SCALE GENOMIC DNA]</scope>
    <source>
        <strain evidence="10">ATCC BAA-1301 / DSM 18059 / JW/NM-WN-LF</strain>
    </source>
</reference>
<evidence type="ECO:0000313" key="10">
    <source>
        <dbReference type="Proteomes" id="UP000001683"/>
    </source>
</evidence>
<evidence type="ECO:0000256" key="3">
    <source>
        <dbReference type="ARBA" id="ARBA00022723"/>
    </source>
</evidence>
<evidence type="ECO:0000313" key="9">
    <source>
        <dbReference type="EMBL" id="ACB85241.1"/>
    </source>
</evidence>
<dbReference type="NCBIfam" id="TIGR01696">
    <property type="entry name" value="deoB"/>
    <property type="match status" value="1"/>
</dbReference>
<evidence type="ECO:0000256" key="2">
    <source>
        <dbReference type="ARBA" id="ARBA00022490"/>
    </source>
</evidence>
<dbReference type="OrthoDB" id="9769930at2"/>
<dbReference type="NCBIfam" id="NF003766">
    <property type="entry name" value="PRK05362.1"/>
    <property type="match status" value="1"/>
</dbReference>
<feature type="binding site" evidence="6">
    <location>
        <position position="325"/>
    </location>
    <ligand>
        <name>Mn(2+)</name>
        <dbReference type="ChEBI" id="CHEBI:29035"/>
        <label>1</label>
    </ligand>
</feature>
<keyword evidence="3 6" id="KW-0479">Metal-binding</keyword>
<dbReference type="FunCoup" id="B2A4Z9">
    <property type="interactions" value="54"/>
</dbReference>
<dbReference type="UniPathway" id="UPA00087">
    <property type="reaction ID" value="UER00173"/>
</dbReference>
<organism evidence="9 10">
    <name type="scientific">Natranaerobius thermophilus (strain ATCC BAA-1301 / DSM 18059 / JW/NM-WN-LF)</name>
    <dbReference type="NCBI Taxonomy" id="457570"/>
    <lineage>
        <taxon>Bacteria</taxon>
        <taxon>Bacillati</taxon>
        <taxon>Bacillota</taxon>
        <taxon>Clostridia</taxon>
        <taxon>Natranaerobiales</taxon>
        <taxon>Natranaerobiaceae</taxon>
        <taxon>Natranaerobius</taxon>
    </lineage>
</organism>
<accession>B2A4Z9</accession>
<feature type="domain" description="Metalloenzyme" evidence="8">
    <location>
        <begin position="5"/>
        <end position="376"/>
    </location>
</feature>
<dbReference type="GO" id="GO:0006018">
    <property type="term" value="P:2-deoxyribose 1-phosphate catabolic process"/>
    <property type="evidence" value="ECO:0007669"/>
    <property type="project" value="UniProtKB-UniRule"/>
</dbReference>
<dbReference type="GO" id="GO:0043094">
    <property type="term" value="P:metabolic compound salvage"/>
    <property type="evidence" value="ECO:0007669"/>
    <property type="project" value="UniProtKB-UniRule"/>
</dbReference>
<dbReference type="PANTHER" id="PTHR21110">
    <property type="entry name" value="PHOSPHOPENTOMUTASE"/>
    <property type="match status" value="1"/>
</dbReference>
<evidence type="ECO:0000256" key="6">
    <source>
        <dbReference type="HAMAP-Rule" id="MF_00740"/>
    </source>
</evidence>
<dbReference type="SUPFAM" id="SSF53649">
    <property type="entry name" value="Alkaline phosphatase-like"/>
    <property type="match status" value="1"/>
</dbReference>